<dbReference type="EMBL" id="JAEAOA010000998">
    <property type="protein sequence ID" value="KAK3600396.1"/>
    <property type="molecule type" value="Genomic_DNA"/>
</dbReference>
<feature type="region of interest" description="Disordered" evidence="1">
    <location>
        <begin position="66"/>
        <end position="91"/>
    </location>
</feature>
<reference evidence="2" key="2">
    <citation type="journal article" date="2021" name="Genome Biol. Evol.">
        <title>Developing a high-quality reference genome for a parasitic bivalve with doubly uniparental inheritance (Bivalvia: Unionida).</title>
        <authorList>
            <person name="Smith C.H."/>
        </authorList>
    </citation>
    <scope>NUCLEOTIDE SEQUENCE</scope>
    <source>
        <strain evidence="2">CHS0354</strain>
        <tissue evidence="2">Mantle</tissue>
    </source>
</reference>
<name>A0AAE0SYF7_9BIVA</name>
<keyword evidence="3" id="KW-1185">Reference proteome</keyword>
<comment type="caution">
    <text evidence="2">The sequence shown here is derived from an EMBL/GenBank/DDBJ whole genome shotgun (WGS) entry which is preliminary data.</text>
</comment>
<reference evidence="2" key="3">
    <citation type="submission" date="2023-05" db="EMBL/GenBank/DDBJ databases">
        <authorList>
            <person name="Smith C.H."/>
        </authorList>
    </citation>
    <scope>NUCLEOTIDE SEQUENCE</scope>
    <source>
        <strain evidence="2">CHS0354</strain>
        <tissue evidence="2">Mantle</tissue>
    </source>
</reference>
<organism evidence="2 3">
    <name type="scientific">Potamilus streckersoni</name>
    <dbReference type="NCBI Taxonomy" id="2493646"/>
    <lineage>
        <taxon>Eukaryota</taxon>
        <taxon>Metazoa</taxon>
        <taxon>Spiralia</taxon>
        <taxon>Lophotrochozoa</taxon>
        <taxon>Mollusca</taxon>
        <taxon>Bivalvia</taxon>
        <taxon>Autobranchia</taxon>
        <taxon>Heteroconchia</taxon>
        <taxon>Palaeoheterodonta</taxon>
        <taxon>Unionida</taxon>
        <taxon>Unionoidea</taxon>
        <taxon>Unionidae</taxon>
        <taxon>Ambleminae</taxon>
        <taxon>Lampsilini</taxon>
        <taxon>Potamilus</taxon>
    </lineage>
</organism>
<evidence type="ECO:0000313" key="3">
    <source>
        <dbReference type="Proteomes" id="UP001195483"/>
    </source>
</evidence>
<evidence type="ECO:0000313" key="2">
    <source>
        <dbReference type="EMBL" id="KAK3600396.1"/>
    </source>
</evidence>
<feature type="non-terminal residue" evidence="2">
    <location>
        <position position="1"/>
    </location>
</feature>
<protein>
    <submittedName>
        <fullName evidence="2">Uncharacterized protein</fullName>
    </submittedName>
</protein>
<gene>
    <name evidence="2" type="ORF">CHS0354_016012</name>
</gene>
<reference evidence="2" key="1">
    <citation type="journal article" date="2021" name="Genome Biol. Evol.">
        <title>A High-Quality Reference Genome for a Parasitic Bivalve with Doubly Uniparental Inheritance (Bivalvia: Unionida).</title>
        <authorList>
            <person name="Smith C.H."/>
        </authorList>
    </citation>
    <scope>NUCLEOTIDE SEQUENCE</scope>
    <source>
        <strain evidence="2">CHS0354</strain>
    </source>
</reference>
<dbReference type="Proteomes" id="UP001195483">
    <property type="component" value="Unassembled WGS sequence"/>
</dbReference>
<accession>A0AAE0SYF7</accession>
<sequence length="102" mass="11614">QVSFQCRQKYLRSVTENDNTKGYWKGPYVNFDLDGIPLPFCSLRETVNDDDGVDCHVGNCAPETQPRHAAQRLQEGAGQKKGRHYHDPGGKVYWPIRKASKH</sequence>
<proteinExistence type="predicted"/>
<evidence type="ECO:0000256" key="1">
    <source>
        <dbReference type="SAM" id="MobiDB-lite"/>
    </source>
</evidence>
<dbReference type="AlphaFoldDB" id="A0AAE0SYF7"/>